<comment type="caution">
    <text evidence="2">The sequence shown here is derived from an EMBL/GenBank/DDBJ whole genome shotgun (WGS) entry which is preliminary data.</text>
</comment>
<reference evidence="2 3" key="1">
    <citation type="submission" date="2024-01" db="EMBL/GenBank/DDBJ databases">
        <title>Genome assemblies of Stephania.</title>
        <authorList>
            <person name="Yang L."/>
        </authorList>
    </citation>
    <scope>NUCLEOTIDE SEQUENCE [LARGE SCALE GENOMIC DNA]</scope>
    <source>
        <strain evidence="2">JXDWG</strain>
        <tissue evidence="2">Leaf</tissue>
    </source>
</reference>
<evidence type="ECO:0000313" key="3">
    <source>
        <dbReference type="Proteomes" id="UP001419268"/>
    </source>
</evidence>
<sequence length="242" mass="27447">MAANEADTWVEVISKRQKTELRQETRDTALGAFTTNTYFSAKHKDIAVERVRGNGQHITEYTRLSMLQTGDGGRLHTMMIGRHFGGLLGVAKTTYEQKYIGQALLKVKGDEGDLFLEEIMFHVGGEKPSYDSDESTKRGGLIMGEDEEHIDTYNSNPDRGCGSTRSSSSEEEDTDWGNAQDLNMDVKEWQAEIVGDSLNPRQMNWGWVRTKDANHEMSRLSEDCLTLVVMWNKMTIHWTCKQ</sequence>
<organism evidence="2 3">
    <name type="scientific">Stephania cephalantha</name>
    <dbReference type="NCBI Taxonomy" id="152367"/>
    <lineage>
        <taxon>Eukaryota</taxon>
        <taxon>Viridiplantae</taxon>
        <taxon>Streptophyta</taxon>
        <taxon>Embryophyta</taxon>
        <taxon>Tracheophyta</taxon>
        <taxon>Spermatophyta</taxon>
        <taxon>Magnoliopsida</taxon>
        <taxon>Ranunculales</taxon>
        <taxon>Menispermaceae</taxon>
        <taxon>Menispermoideae</taxon>
        <taxon>Cissampelideae</taxon>
        <taxon>Stephania</taxon>
    </lineage>
</organism>
<dbReference type="EMBL" id="JBBNAG010000005">
    <property type="protein sequence ID" value="KAK9132311.1"/>
    <property type="molecule type" value="Genomic_DNA"/>
</dbReference>
<proteinExistence type="predicted"/>
<name>A0AAP0P9B9_9MAGN</name>
<gene>
    <name evidence="2" type="ORF">Scep_011839</name>
</gene>
<protein>
    <submittedName>
        <fullName evidence="2">Uncharacterized protein</fullName>
    </submittedName>
</protein>
<dbReference type="Proteomes" id="UP001419268">
    <property type="component" value="Unassembled WGS sequence"/>
</dbReference>
<feature type="region of interest" description="Disordered" evidence="1">
    <location>
        <begin position="147"/>
        <end position="176"/>
    </location>
</feature>
<dbReference type="AlphaFoldDB" id="A0AAP0P9B9"/>
<evidence type="ECO:0000313" key="2">
    <source>
        <dbReference type="EMBL" id="KAK9132311.1"/>
    </source>
</evidence>
<evidence type="ECO:0000256" key="1">
    <source>
        <dbReference type="SAM" id="MobiDB-lite"/>
    </source>
</evidence>
<accession>A0AAP0P9B9</accession>
<keyword evidence="3" id="KW-1185">Reference proteome</keyword>